<accession>A0A8H7DDS9</accession>
<dbReference type="AlphaFoldDB" id="A0A8H7DDS9"/>
<evidence type="ECO:0000313" key="3">
    <source>
        <dbReference type="Proteomes" id="UP000620124"/>
    </source>
</evidence>
<evidence type="ECO:0000313" key="2">
    <source>
        <dbReference type="EMBL" id="KAF7368443.1"/>
    </source>
</evidence>
<sequence length="1043" mass="117902">METLKRLESEREAASTADELLNIEFATQHFVGPVASSSSRVISEAESDMWENYRRNGADFSAGDNTEDLEVRNRRSQDEAEIFGLWNPEATARKLGFGGNAVDGILEEDDDEDLLAEMLHNAVPKDWANPVTRKLIQVYPEIPDDGVIREIWHAQKWRKNMDLDILSPMYAAGATHYYVNEVACLNDGTFVIPIRWVIFRGKVWADAFSVTVDELGEATIMDQKTIFIRTDDLKENYYDLDVARKIPKWGAGYPVRMPNPKRTIAAGRPLYSSFVDYFSDDVSGNRSKSWNKHWNAYMTHRNLPRRLLQQEFHVHFISTSPNASVAEQFRTHTDPVAVEDESGNAACFSIYMNAGPSDNPMQSEVSAHIGGKGNCLCRKCRAGVPRTKEFIIQELEKQVKLACSGIVKPIKDLQTETGVKDAYTQFYIDELLSRFKGMKKDPDLTAAEIESELTQWTKDNQSQIYSPFLTMKGFDPAKDTPIELLHTILLGVVKYIWHVSHTSWSPAQKQTYALRLQSTNTDGLSVHAIRANYIMQYAGLLIGRQFKTIAQTNLFHVRDLVTDDQFKAWRASGELSALLWVPEIRNLAEYRQDLKVAVANVLDIFGTIDPSKIVSKVKYHLLVHTDEDVVEFGPLVGVITEIFESFNAMFRQCSVLSNHLAPSRDIARQLADQEGLKHRLTGGWWCSSQDEKWLRAGSGVRSFLAEHPVLQKLLGWTDPKLLKHGDIKRVSIKRGQKERATHLLHATTAARAVNYGLYAAEFVWTKCEWVAGESLEERFVGSWVFAQSPTAQELTIPGRIADILVDSSGIVLVVLEVFQVLSSRDEIYGMPVLVRQDSEEIFSIISGKNVKFKFNVQHDCESAQCAMRLQWENFVVHKPLDRFFINAQAFHSAHLLRATLPRNLLAPIPLFPNRQQKHLELAKQLREMQSTRLANRRAAAAKRKRSEEEDSEDEGRPKKRKKTKGPARRMAAKAVSGDSMVANRSRRKITQTKKALATQSESIEDTATDSSDASDSEVLELSQPSIMAEAVSHCQLEQVRTSQ</sequence>
<dbReference type="PANTHER" id="PTHR31912">
    <property type="entry name" value="IP13529P"/>
    <property type="match status" value="1"/>
</dbReference>
<gene>
    <name evidence="2" type="ORF">MVEN_00167300</name>
</gene>
<proteinExistence type="predicted"/>
<feature type="compositionally biased region" description="Basic residues" evidence="1">
    <location>
        <begin position="957"/>
        <end position="971"/>
    </location>
</feature>
<evidence type="ECO:0000256" key="1">
    <source>
        <dbReference type="SAM" id="MobiDB-lite"/>
    </source>
</evidence>
<protein>
    <submittedName>
        <fullName evidence="2">Uncharacterized protein</fullName>
    </submittedName>
</protein>
<dbReference type="EMBL" id="JACAZI010000002">
    <property type="protein sequence ID" value="KAF7368443.1"/>
    <property type="molecule type" value="Genomic_DNA"/>
</dbReference>
<dbReference type="Proteomes" id="UP000620124">
    <property type="component" value="Unassembled WGS sequence"/>
</dbReference>
<dbReference type="PANTHER" id="PTHR31912:SF34">
    <property type="entry name" value="NOTOCHORD-RELATED PROTEIN"/>
    <property type="match status" value="1"/>
</dbReference>
<organism evidence="2 3">
    <name type="scientific">Mycena venus</name>
    <dbReference type="NCBI Taxonomy" id="2733690"/>
    <lineage>
        <taxon>Eukaryota</taxon>
        <taxon>Fungi</taxon>
        <taxon>Dikarya</taxon>
        <taxon>Basidiomycota</taxon>
        <taxon>Agaricomycotina</taxon>
        <taxon>Agaricomycetes</taxon>
        <taxon>Agaricomycetidae</taxon>
        <taxon>Agaricales</taxon>
        <taxon>Marasmiineae</taxon>
        <taxon>Mycenaceae</taxon>
        <taxon>Mycena</taxon>
    </lineage>
</organism>
<feature type="compositionally biased region" description="Acidic residues" evidence="1">
    <location>
        <begin position="1002"/>
        <end position="1018"/>
    </location>
</feature>
<comment type="caution">
    <text evidence="2">The sequence shown here is derived from an EMBL/GenBank/DDBJ whole genome shotgun (WGS) entry which is preliminary data.</text>
</comment>
<keyword evidence="3" id="KW-1185">Reference proteome</keyword>
<dbReference type="OrthoDB" id="2506088at2759"/>
<name>A0A8H7DDS9_9AGAR</name>
<feature type="region of interest" description="Disordered" evidence="1">
    <location>
        <begin position="927"/>
        <end position="1022"/>
    </location>
</feature>
<reference evidence="2" key="1">
    <citation type="submission" date="2020-05" db="EMBL/GenBank/DDBJ databases">
        <title>Mycena genomes resolve the evolution of fungal bioluminescence.</title>
        <authorList>
            <person name="Tsai I.J."/>
        </authorList>
    </citation>
    <scope>NUCLEOTIDE SEQUENCE</scope>
    <source>
        <strain evidence="2">CCC161011</strain>
    </source>
</reference>